<dbReference type="Proteomes" id="UP000250140">
    <property type="component" value="Unassembled WGS sequence"/>
</dbReference>
<dbReference type="OrthoDB" id="4502478at2759"/>
<proteinExistence type="predicted"/>
<sequence>MTGGALPMSAPKERLFERLGLSEQNPSHRAIYNKMREEASAGRDRLSLSRENLVEQCRLNPAIQPPYSWDNLSETARHREILNIYRSASITTRVYYDYGSYRSGPNEENWVVQWCLWHVFRYRDNRNKARGTGATGGYYNENYGGGPPTSELLLIIGASL</sequence>
<reference evidence="1 2" key="1">
    <citation type="journal article" date="2016" name="Nat. Commun.">
        <title>Ectomycorrhizal ecology is imprinted in the genome of the dominant symbiotic fungus Cenococcum geophilum.</title>
        <authorList>
            <consortium name="DOE Joint Genome Institute"/>
            <person name="Peter M."/>
            <person name="Kohler A."/>
            <person name="Ohm R.A."/>
            <person name="Kuo A."/>
            <person name="Krutzmann J."/>
            <person name="Morin E."/>
            <person name="Arend M."/>
            <person name="Barry K.W."/>
            <person name="Binder M."/>
            <person name="Choi C."/>
            <person name="Clum A."/>
            <person name="Copeland A."/>
            <person name="Grisel N."/>
            <person name="Haridas S."/>
            <person name="Kipfer T."/>
            <person name="LaButti K."/>
            <person name="Lindquist E."/>
            <person name="Lipzen A."/>
            <person name="Maire R."/>
            <person name="Meier B."/>
            <person name="Mihaltcheva S."/>
            <person name="Molinier V."/>
            <person name="Murat C."/>
            <person name="Poggeler S."/>
            <person name="Quandt C.A."/>
            <person name="Sperisen C."/>
            <person name="Tritt A."/>
            <person name="Tisserant E."/>
            <person name="Crous P.W."/>
            <person name="Henrissat B."/>
            <person name="Nehls U."/>
            <person name="Egli S."/>
            <person name="Spatafora J.W."/>
            <person name="Grigoriev I.V."/>
            <person name="Martin F.M."/>
        </authorList>
    </citation>
    <scope>NUCLEOTIDE SEQUENCE [LARGE SCALE GENOMIC DNA]</scope>
    <source>
        <strain evidence="1 2">CBS 207.34</strain>
    </source>
</reference>
<keyword evidence="2" id="KW-1185">Reference proteome</keyword>
<dbReference type="EMBL" id="KV749260">
    <property type="protein sequence ID" value="OCL10337.1"/>
    <property type="molecule type" value="Genomic_DNA"/>
</dbReference>
<evidence type="ECO:0000313" key="2">
    <source>
        <dbReference type="Proteomes" id="UP000250140"/>
    </source>
</evidence>
<accession>A0A8E2JV51</accession>
<dbReference type="AlphaFoldDB" id="A0A8E2JV51"/>
<organism evidence="1 2">
    <name type="scientific">Glonium stellatum</name>
    <dbReference type="NCBI Taxonomy" id="574774"/>
    <lineage>
        <taxon>Eukaryota</taxon>
        <taxon>Fungi</taxon>
        <taxon>Dikarya</taxon>
        <taxon>Ascomycota</taxon>
        <taxon>Pezizomycotina</taxon>
        <taxon>Dothideomycetes</taxon>
        <taxon>Pleosporomycetidae</taxon>
        <taxon>Gloniales</taxon>
        <taxon>Gloniaceae</taxon>
        <taxon>Glonium</taxon>
    </lineage>
</organism>
<protein>
    <submittedName>
        <fullName evidence="1">Uncharacterized protein</fullName>
    </submittedName>
</protein>
<name>A0A8E2JV51_9PEZI</name>
<evidence type="ECO:0000313" key="1">
    <source>
        <dbReference type="EMBL" id="OCL10337.1"/>
    </source>
</evidence>
<gene>
    <name evidence="1" type="ORF">AOQ84DRAFT_337612</name>
</gene>